<evidence type="ECO:0000313" key="1">
    <source>
        <dbReference type="EMBL" id="WNC17905.1"/>
    </source>
</evidence>
<dbReference type="EMBL" id="CP134052">
    <property type="protein sequence ID" value="WNC17905.1"/>
    <property type="molecule type" value="Genomic_DNA"/>
</dbReference>
<sequence length="235" mass="27592">MEKISRDTSVEEKENYSKVEVQALRLVLDRFQKGDLGEISFVGKPVYDSLEEDRFRPFVGVSCSEYHIDGEVRRAFYLSGQESRRRGITPELTEDVEKAADFLMRYKDFESVYVNGKYLGERSLFLQDPYRTGPTLKEVLYYSKELTDGVPTKIPMQDLDKEVQSWELDKDGNERLIYSIKDEPINHTVIFKEHETTNVFRDKVYEGILKGDQTTVKELNYVIEKTFEKVFEFDR</sequence>
<keyword evidence="2" id="KW-1185">Reference proteome</keyword>
<geneLocation type="plasmid" evidence="1 2">
    <name>pBbsI</name>
</geneLocation>
<reference evidence="1 2" key="1">
    <citation type="submission" date="2023-09" db="EMBL/GenBank/DDBJ databases">
        <title>Complete Genome and Methylome dissection of Bacillus brevis NEB573 original source of BbsI restriction endonuclease.</title>
        <authorList>
            <person name="Fomenkov A."/>
            <person name="Roberts R.D."/>
        </authorList>
    </citation>
    <scope>NUCLEOTIDE SEQUENCE [LARGE SCALE GENOMIC DNA]</scope>
    <source>
        <strain evidence="1 2">NEB573</strain>
        <plasmid evidence="1 2">pBbsI</plasmid>
    </source>
</reference>
<protein>
    <submittedName>
        <fullName evidence="1">Uncharacterized protein</fullName>
    </submittedName>
</protein>
<accession>A0ABY9TCQ9</accession>
<evidence type="ECO:0000313" key="2">
    <source>
        <dbReference type="Proteomes" id="UP001256827"/>
    </source>
</evidence>
<dbReference type="RefSeq" id="WP_197187610.1">
    <property type="nucleotide sequence ID" value="NZ_CP134052.1"/>
</dbReference>
<name>A0ABY9TCQ9_BREBE</name>
<dbReference type="Proteomes" id="UP001256827">
    <property type="component" value="Plasmid pBbsI"/>
</dbReference>
<organism evidence="1 2">
    <name type="scientific">Brevibacillus brevis</name>
    <name type="common">Bacillus brevis</name>
    <dbReference type="NCBI Taxonomy" id="1393"/>
    <lineage>
        <taxon>Bacteria</taxon>
        <taxon>Bacillati</taxon>
        <taxon>Bacillota</taxon>
        <taxon>Bacilli</taxon>
        <taxon>Bacillales</taxon>
        <taxon>Paenibacillaceae</taxon>
        <taxon>Brevibacillus</taxon>
    </lineage>
</organism>
<keyword evidence="1" id="KW-0614">Plasmid</keyword>
<gene>
    <name evidence="1" type="ORF">RGB73_30515</name>
</gene>
<proteinExistence type="predicted"/>